<dbReference type="Pfam" id="PF20152">
    <property type="entry name" value="DUF6534"/>
    <property type="match status" value="1"/>
</dbReference>
<proteinExistence type="predicted"/>
<feature type="transmembrane region" description="Helical" evidence="2">
    <location>
        <begin position="228"/>
        <end position="245"/>
    </location>
</feature>
<feature type="transmembrane region" description="Helical" evidence="2">
    <location>
        <begin position="55"/>
        <end position="73"/>
    </location>
</feature>
<feature type="transmembrane region" description="Helical" evidence="2">
    <location>
        <begin position="93"/>
        <end position="114"/>
    </location>
</feature>
<dbReference type="EMBL" id="ML145139">
    <property type="protein sequence ID" value="TBU57305.1"/>
    <property type="molecule type" value="Genomic_DNA"/>
</dbReference>
<reference evidence="4 5" key="1">
    <citation type="submission" date="2019-01" db="EMBL/GenBank/DDBJ databases">
        <title>Draft genome sequences of three monokaryotic isolates of the white-rot basidiomycete fungus Dichomitus squalens.</title>
        <authorList>
            <consortium name="DOE Joint Genome Institute"/>
            <person name="Lopez S.C."/>
            <person name="Andreopoulos B."/>
            <person name="Pangilinan J."/>
            <person name="Lipzen A."/>
            <person name="Riley R."/>
            <person name="Ahrendt S."/>
            <person name="Ng V."/>
            <person name="Barry K."/>
            <person name="Daum C."/>
            <person name="Grigoriev I.V."/>
            <person name="Hilden K.S."/>
            <person name="Makela M.R."/>
            <person name="de Vries R.P."/>
        </authorList>
    </citation>
    <scope>NUCLEOTIDE SEQUENCE [LARGE SCALE GENOMIC DNA]</scope>
    <source>
        <strain evidence="4 5">CBS 464.89</strain>
    </source>
</reference>
<feature type="transmembrane region" description="Helical" evidence="2">
    <location>
        <begin position="163"/>
        <end position="181"/>
    </location>
</feature>
<organism evidence="4 5">
    <name type="scientific">Dichomitus squalens</name>
    <dbReference type="NCBI Taxonomy" id="114155"/>
    <lineage>
        <taxon>Eukaryota</taxon>
        <taxon>Fungi</taxon>
        <taxon>Dikarya</taxon>
        <taxon>Basidiomycota</taxon>
        <taxon>Agaricomycotina</taxon>
        <taxon>Agaricomycetes</taxon>
        <taxon>Polyporales</taxon>
        <taxon>Polyporaceae</taxon>
        <taxon>Dichomitus</taxon>
    </lineage>
</organism>
<evidence type="ECO:0000313" key="4">
    <source>
        <dbReference type="EMBL" id="TBU57305.1"/>
    </source>
</evidence>
<evidence type="ECO:0000259" key="3">
    <source>
        <dbReference type="Pfam" id="PF20152"/>
    </source>
</evidence>
<accession>A0A4Q9PSG5</accession>
<keyword evidence="5" id="KW-1185">Reference proteome</keyword>
<dbReference type="PANTHER" id="PTHR40465">
    <property type="entry name" value="CHROMOSOME 1, WHOLE GENOME SHOTGUN SEQUENCE"/>
    <property type="match status" value="1"/>
</dbReference>
<keyword evidence="2" id="KW-0472">Membrane</keyword>
<gene>
    <name evidence="4" type="ORF">BD310DRAFT_959702</name>
</gene>
<feature type="domain" description="DUF6534" evidence="3">
    <location>
        <begin position="168"/>
        <end position="252"/>
    </location>
</feature>
<feature type="compositionally biased region" description="Basic and acidic residues" evidence="1">
    <location>
        <begin position="297"/>
        <end position="311"/>
    </location>
</feature>
<evidence type="ECO:0000313" key="5">
    <source>
        <dbReference type="Proteomes" id="UP000292082"/>
    </source>
</evidence>
<feature type="region of interest" description="Disordered" evidence="1">
    <location>
        <begin position="297"/>
        <end position="333"/>
    </location>
</feature>
<dbReference type="STRING" id="114155.A0A4Q9PSG5"/>
<sequence>MSDGSYQPPVPKSTVLEIGPILIGALLSWMFFGISIVQLYIYHVSFPHDRRSIQAAVYLIFLLDIFQTIVAASEGWQFLVNGWGRQINLQFPGWTFTALPIVSSLVSLGVQTFYAWRIWQLGRWRFIPISIILTALASAGGAFAIAITFAFTHTIASLHEKRVFEPTIMIMCSMLYLLYSAKQHTHSFERSGLIVNRLIRLTVETGSACAVSAIVQLGLFLGLKQTNLHLIVALVLSKIYSNTLMTSLNSRATKLFTPRATATSSSYRSRHAQSTSHQFASTTGTGPLAIQITHEVESDRDVADHKARQNWEIELDDVPSSQETGSKDPIRSV</sequence>
<dbReference type="AlphaFoldDB" id="A0A4Q9PSG5"/>
<feature type="transmembrane region" description="Helical" evidence="2">
    <location>
        <begin position="126"/>
        <end position="151"/>
    </location>
</feature>
<keyword evidence="2" id="KW-0812">Transmembrane</keyword>
<dbReference type="Proteomes" id="UP000292082">
    <property type="component" value="Unassembled WGS sequence"/>
</dbReference>
<dbReference type="PANTHER" id="PTHR40465:SF1">
    <property type="entry name" value="DUF6534 DOMAIN-CONTAINING PROTEIN"/>
    <property type="match status" value="1"/>
</dbReference>
<feature type="transmembrane region" description="Helical" evidence="2">
    <location>
        <begin position="20"/>
        <end position="43"/>
    </location>
</feature>
<evidence type="ECO:0000256" key="2">
    <source>
        <dbReference type="SAM" id="Phobius"/>
    </source>
</evidence>
<keyword evidence="2" id="KW-1133">Transmembrane helix</keyword>
<protein>
    <recommendedName>
        <fullName evidence="3">DUF6534 domain-containing protein</fullName>
    </recommendedName>
</protein>
<evidence type="ECO:0000256" key="1">
    <source>
        <dbReference type="SAM" id="MobiDB-lite"/>
    </source>
</evidence>
<feature type="transmembrane region" description="Helical" evidence="2">
    <location>
        <begin position="201"/>
        <end position="222"/>
    </location>
</feature>
<dbReference type="InterPro" id="IPR045339">
    <property type="entry name" value="DUF6534"/>
</dbReference>
<name>A0A4Q9PSG5_9APHY</name>